<evidence type="ECO:0000313" key="6">
    <source>
        <dbReference type="EMBL" id="KAA5612258.1"/>
    </source>
</evidence>
<evidence type="ECO:0000256" key="2">
    <source>
        <dbReference type="ARBA" id="ARBA00010973"/>
    </source>
</evidence>
<keyword evidence="7" id="KW-1185">Reference proteome</keyword>
<dbReference type="InterPro" id="IPR011330">
    <property type="entry name" value="Glyco_hydro/deAcase_b/a-brl"/>
</dbReference>
<comment type="function">
    <text evidence="1">Is involved in generating a small heat-stable compound (Nod), an acylated oligomer of N-acetylglucosamine, that stimulates mitosis in various plant protoplasts.</text>
</comment>
<feature type="domain" description="NodB homology" evidence="5">
    <location>
        <begin position="44"/>
        <end position="231"/>
    </location>
</feature>
<proteinExistence type="inferred from homology"/>
<protein>
    <recommendedName>
        <fullName evidence="3">Chitooligosaccharide deacetylase</fullName>
    </recommendedName>
    <alternativeName>
        <fullName evidence="4">Nodulation protein B</fullName>
    </alternativeName>
</protein>
<evidence type="ECO:0000259" key="5">
    <source>
        <dbReference type="PROSITE" id="PS51677"/>
    </source>
</evidence>
<name>A0A5M6IY05_9PROT</name>
<dbReference type="AlphaFoldDB" id="A0A5M6IY05"/>
<dbReference type="PANTHER" id="PTHR10587">
    <property type="entry name" value="GLYCOSYL TRANSFERASE-RELATED"/>
    <property type="match status" value="1"/>
</dbReference>
<sequence length="265" mass="29092">MAPPDLPSFGKKYLRLFADYQGPTTLRSCPLTLAAQREENIEMKRVTLTFDNGPTPGVTEAVLSILERNGLRGTFFMIGEKVSAPGGVALMHEVHRAGHWVANHTLTHSVALGDRPDAGYAVREIDEAQWRIAACATPAKLFRPYGNDGLLGPHLLSRAATAHLLRGRYTTILWNSVPGDWRDPDGWVERCVSQVRAQDWAVVVLHDIETGCLAGLPDLLRRLADEGVTFTQDFPDSVVLTRDGHPVSLDPAFIADAPTSHDITR</sequence>
<dbReference type="OrthoDB" id="9784220at2"/>
<gene>
    <name evidence="6" type="ORF">F1189_10155</name>
</gene>
<dbReference type="GO" id="GO:0016810">
    <property type="term" value="F:hydrolase activity, acting on carbon-nitrogen (but not peptide) bonds"/>
    <property type="evidence" value="ECO:0007669"/>
    <property type="project" value="InterPro"/>
</dbReference>
<evidence type="ECO:0000256" key="3">
    <source>
        <dbReference type="ARBA" id="ARBA00020071"/>
    </source>
</evidence>
<comment type="caution">
    <text evidence="6">The sequence shown here is derived from an EMBL/GenBank/DDBJ whole genome shotgun (WGS) entry which is preliminary data.</text>
</comment>
<dbReference type="PROSITE" id="PS51677">
    <property type="entry name" value="NODB"/>
    <property type="match status" value="1"/>
</dbReference>
<dbReference type="CDD" id="cd10917">
    <property type="entry name" value="CE4_NodB_like_6s_7s"/>
    <property type="match status" value="1"/>
</dbReference>
<evidence type="ECO:0000313" key="7">
    <source>
        <dbReference type="Proteomes" id="UP000325255"/>
    </source>
</evidence>
<comment type="similarity">
    <text evidence="2">Belongs to the polysaccharide deacetylase family.</text>
</comment>
<accession>A0A5M6IY05</accession>
<organism evidence="6 7">
    <name type="scientific">Rhodovastum atsumiense</name>
    <dbReference type="NCBI Taxonomy" id="504468"/>
    <lineage>
        <taxon>Bacteria</taxon>
        <taxon>Pseudomonadati</taxon>
        <taxon>Pseudomonadota</taxon>
        <taxon>Alphaproteobacteria</taxon>
        <taxon>Acetobacterales</taxon>
        <taxon>Acetobacteraceae</taxon>
        <taxon>Rhodovastum</taxon>
    </lineage>
</organism>
<evidence type="ECO:0000256" key="1">
    <source>
        <dbReference type="ARBA" id="ARBA00003236"/>
    </source>
</evidence>
<dbReference type="GO" id="GO:0005975">
    <property type="term" value="P:carbohydrate metabolic process"/>
    <property type="evidence" value="ECO:0007669"/>
    <property type="project" value="InterPro"/>
</dbReference>
<reference evidence="6 7" key="1">
    <citation type="submission" date="2019-09" db="EMBL/GenBank/DDBJ databases">
        <title>Genome sequence of Rhodovastum atsumiense, a diverse member of the Acetobacteraceae family of non-sulfur purple photosynthetic bacteria.</title>
        <authorList>
            <person name="Meyer T."/>
            <person name="Kyndt J."/>
        </authorList>
    </citation>
    <scope>NUCLEOTIDE SEQUENCE [LARGE SCALE GENOMIC DNA]</scope>
    <source>
        <strain evidence="6 7">DSM 21279</strain>
    </source>
</reference>
<dbReference type="InterPro" id="IPR002509">
    <property type="entry name" value="NODB_dom"/>
</dbReference>
<dbReference type="SUPFAM" id="SSF88713">
    <property type="entry name" value="Glycoside hydrolase/deacetylase"/>
    <property type="match status" value="1"/>
</dbReference>
<dbReference type="EMBL" id="VWPK01000013">
    <property type="protein sequence ID" value="KAA5612258.1"/>
    <property type="molecule type" value="Genomic_DNA"/>
</dbReference>
<evidence type="ECO:0000256" key="4">
    <source>
        <dbReference type="ARBA" id="ARBA00032976"/>
    </source>
</evidence>
<dbReference type="Gene3D" id="3.20.20.370">
    <property type="entry name" value="Glycoside hydrolase/deacetylase"/>
    <property type="match status" value="1"/>
</dbReference>
<dbReference type="InterPro" id="IPR050248">
    <property type="entry name" value="Polysacc_deacetylase_ArnD"/>
</dbReference>
<dbReference type="Pfam" id="PF01522">
    <property type="entry name" value="Polysacc_deac_1"/>
    <property type="match status" value="1"/>
</dbReference>
<dbReference type="Proteomes" id="UP000325255">
    <property type="component" value="Unassembled WGS sequence"/>
</dbReference>